<evidence type="ECO:0000313" key="3">
    <source>
        <dbReference type="EMBL" id="TFI59872.1"/>
    </source>
</evidence>
<dbReference type="PANTHER" id="PTHR31956:SF1">
    <property type="entry name" value="NON-SPECIFIC PHOSPHOLIPASE C1"/>
    <property type="match status" value="1"/>
</dbReference>
<keyword evidence="4" id="KW-1185">Reference proteome</keyword>
<evidence type="ECO:0000256" key="1">
    <source>
        <dbReference type="ARBA" id="ARBA00022801"/>
    </source>
</evidence>
<reference evidence="3 4" key="1">
    <citation type="submission" date="2019-03" db="EMBL/GenBank/DDBJ databases">
        <title>Genome sequence of Sphingomonas sp. 17J27-24.</title>
        <authorList>
            <person name="Kim M."/>
            <person name="Maeng S."/>
            <person name="Sathiyaraj S."/>
        </authorList>
    </citation>
    <scope>NUCLEOTIDE SEQUENCE [LARGE SCALE GENOMIC DNA]</scope>
    <source>
        <strain evidence="3 4">17J27-24</strain>
    </source>
</reference>
<protein>
    <submittedName>
        <fullName evidence="3">Phospholipase</fullName>
    </submittedName>
</protein>
<feature type="region of interest" description="Disordered" evidence="2">
    <location>
        <begin position="437"/>
        <end position="456"/>
    </location>
</feature>
<comment type="caution">
    <text evidence="3">The sequence shown here is derived from an EMBL/GenBank/DDBJ whole genome shotgun (WGS) entry which is preliminary data.</text>
</comment>
<dbReference type="InterPro" id="IPR007312">
    <property type="entry name" value="Phosphoesterase"/>
</dbReference>
<dbReference type="GO" id="GO:0042578">
    <property type="term" value="F:phosphoric ester hydrolase activity"/>
    <property type="evidence" value="ECO:0007669"/>
    <property type="project" value="UniProtKB-ARBA"/>
</dbReference>
<keyword evidence="1" id="KW-0378">Hydrolase</keyword>
<dbReference type="Proteomes" id="UP000298213">
    <property type="component" value="Unassembled WGS sequence"/>
</dbReference>
<dbReference type="Gene3D" id="3.40.720.10">
    <property type="entry name" value="Alkaline Phosphatase, subunit A"/>
    <property type="match status" value="2"/>
</dbReference>
<name>A0A4Y8ZWW3_9SPHN</name>
<dbReference type="OrthoDB" id="9770871at2"/>
<dbReference type="AlphaFoldDB" id="A0A4Y8ZWW3"/>
<proteinExistence type="predicted"/>
<accession>A0A4Y8ZWW3</accession>
<sequence length="456" mass="50460">MLENRSFDHMLGYLSLDETAGKLPVDGLRSDESWKASYTNVVGGRQYPIKKISGAQEIRHDPPHGRETIDRQINTAPAGPGPPKMGGFVETYLKAHPKAPDPGLVMGYYDAKDVPSYDFLARNFCVCDRWFTSLPLGTQANRLMAMAGESLVVDNVTGLPSQKLVYDWLEERNVSWRVYVSGGYAPFFIMMRRWSLRVVKSLGLGNGPFRRFSKFRDNWKNAAEMPSVIFIEPEYADAPMSDPNDDHPPAPIFKGQDFLREIYGIITSNPARWQKTLMIVTYDEHGGFFDHVPPPALPTTIGDVTLATMGPRVPALLVSPHVGEGQVFSEPLDHTSFLELLAERFGSGGAYSPAVAARQASLGRIRNALLEEARTGKAPSMPPKPPRVGPAMRTVARPTAPDTPNAAGVDAIMRDLAKEHPELINQPGWEEMRAYLETNEPPVPEHRDNLGDADDL</sequence>
<evidence type="ECO:0000256" key="2">
    <source>
        <dbReference type="SAM" id="MobiDB-lite"/>
    </source>
</evidence>
<dbReference type="GO" id="GO:0009395">
    <property type="term" value="P:phospholipid catabolic process"/>
    <property type="evidence" value="ECO:0007669"/>
    <property type="project" value="TreeGrafter"/>
</dbReference>
<dbReference type="Pfam" id="PF04185">
    <property type="entry name" value="Phosphoesterase"/>
    <property type="match status" value="1"/>
</dbReference>
<dbReference type="InterPro" id="IPR017850">
    <property type="entry name" value="Alkaline_phosphatase_core_sf"/>
</dbReference>
<dbReference type="EMBL" id="SPDV01000003">
    <property type="protein sequence ID" value="TFI59872.1"/>
    <property type="molecule type" value="Genomic_DNA"/>
</dbReference>
<gene>
    <name evidence="3" type="ORF">E2493_02605</name>
</gene>
<dbReference type="PANTHER" id="PTHR31956">
    <property type="entry name" value="NON-SPECIFIC PHOSPHOLIPASE C4-RELATED"/>
    <property type="match status" value="1"/>
</dbReference>
<organism evidence="3 4">
    <name type="scientific">Sphingomonas parva</name>
    <dbReference type="NCBI Taxonomy" id="2555898"/>
    <lineage>
        <taxon>Bacteria</taxon>
        <taxon>Pseudomonadati</taxon>
        <taxon>Pseudomonadota</taxon>
        <taxon>Alphaproteobacteria</taxon>
        <taxon>Sphingomonadales</taxon>
        <taxon>Sphingomonadaceae</taxon>
        <taxon>Sphingomonas</taxon>
    </lineage>
</organism>
<evidence type="ECO:0000313" key="4">
    <source>
        <dbReference type="Proteomes" id="UP000298213"/>
    </source>
</evidence>